<keyword evidence="2" id="KW-1133">Transmembrane helix</keyword>
<evidence type="ECO:0000256" key="2">
    <source>
        <dbReference type="SAM" id="Phobius"/>
    </source>
</evidence>
<protein>
    <submittedName>
        <fullName evidence="3">Uncharacterized protein</fullName>
    </submittedName>
</protein>
<accession>A0A813HRH2</accession>
<dbReference type="EMBL" id="CAJNNV010032476">
    <property type="protein sequence ID" value="CAE8640097.1"/>
    <property type="molecule type" value="Genomic_DNA"/>
</dbReference>
<keyword evidence="2" id="KW-0472">Membrane</keyword>
<dbReference type="GO" id="GO:0009772">
    <property type="term" value="P:photosynthetic electron transport in photosystem II"/>
    <property type="evidence" value="ECO:0007669"/>
    <property type="project" value="InterPro"/>
</dbReference>
<dbReference type="InterPro" id="IPR036854">
    <property type="entry name" value="Photo_II_D1/D2_sf"/>
</dbReference>
<evidence type="ECO:0000313" key="3">
    <source>
        <dbReference type="EMBL" id="CAE8640097.1"/>
    </source>
</evidence>
<sequence length="337" mass="36353">MDDDDKVAWAISIGLASLPILGDQILNACGVQVKLTMDVLQELQSTKDIRSAVRDIWTQLGLVSALVLTLVFQMLQTNLPDDAGMNLQHVYVGLCGGAVITCLLTTTECIILLVYTEHLSDANALRFIICFPGSIGGPVVKNFMSYLFAVLGLISWVLAQYTLAAAAGLGLGALIALVFVLVSWVTRSYFTLRPESPWAAKYRWAEKGDEAGCMDPRCTKAAKQAMIRLLHMTMDECEDKGQGKQRTTRQEQLSLEKSAGPLQVKPLSPMVDGVGLISSDSGLMLDQAEGHVFKGDKAADIEDQAAGNVVTGDKVADVELDNDDENEFDGLPCAIPS</sequence>
<organism evidence="3 5">
    <name type="scientific">Polarella glacialis</name>
    <name type="common">Dinoflagellate</name>
    <dbReference type="NCBI Taxonomy" id="89957"/>
    <lineage>
        <taxon>Eukaryota</taxon>
        <taxon>Sar</taxon>
        <taxon>Alveolata</taxon>
        <taxon>Dinophyceae</taxon>
        <taxon>Suessiales</taxon>
        <taxon>Suessiaceae</taxon>
        <taxon>Polarella</taxon>
    </lineage>
</organism>
<dbReference type="Proteomes" id="UP000626109">
    <property type="component" value="Unassembled WGS sequence"/>
</dbReference>
<dbReference type="Proteomes" id="UP000654075">
    <property type="component" value="Unassembled WGS sequence"/>
</dbReference>
<dbReference type="SUPFAM" id="SSF81483">
    <property type="entry name" value="Bacterial photosystem II reaction centre, L and M subunits"/>
    <property type="match status" value="1"/>
</dbReference>
<name>A0A813HRH2_POLGL</name>
<comment type="caution">
    <text evidence="3">The sequence shown here is derived from an EMBL/GenBank/DDBJ whole genome shotgun (WGS) entry which is preliminary data.</text>
</comment>
<reference evidence="3" key="1">
    <citation type="submission" date="2021-02" db="EMBL/GenBank/DDBJ databases">
        <authorList>
            <person name="Dougan E. K."/>
            <person name="Rhodes N."/>
            <person name="Thang M."/>
            <person name="Chan C."/>
        </authorList>
    </citation>
    <scope>NUCLEOTIDE SEQUENCE</scope>
</reference>
<feature type="region of interest" description="Disordered" evidence="1">
    <location>
        <begin position="238"/>
        <end position="258"/>
    </location>
</feature>
<proteinExistence type="predicted"/>
<feature type="transmembrane region" description="Helical" evidence="2">
    <location>
        <begin position="56"/>
        <end position="75"/>
    </location>
</feature>
<feature type="transmembrane region" description="Helical" evidence="2">
    <location>
        <begin position="163"/>
        <end position="185"/>
    </location>
</feature>
<gene>
    <name evidence="3" type="ORF">PGLA1383_LOCUS55039</name>
    <name evidence="4" type="ORF">PGLA2088_LOCUS17639</name>
</gene>
<evidence type="ECO:0000313" key="5">
    <source>
        <dbReference type="Proteomes" id="UP000654075"/>
    </source>
</evidence>
<evidence type="ECO:0000256" key="1">
    <source>
        <dbReference type="SAM" id="MobiDB-lite"/>
    </source>
</evidence>
<dbReference type="AlphaFoldDB" id="A0A813HRH2"/>
<keyword evidence="5" id="KW-1185">Reference proteome</keyword>
<keyword evidence="2" id="KW-0812">Transmembrane</keyword>
<feature type="transmembrane region" description="Helical" evidence="2">
    <location>
        <begin position="90"/>
        <end position="115"/>
    </location>
</feature>
<evidence type="ECO:0000313" key="4">
    <source>
        <dbReference type="EMBL" id="CAE8671078.1"/>
    </source>
</evidence>
<dbReference type="EMBL" id="CAJNNW010023749">
    <property type="protein sequence ID" value="CAE8671078.1"/>
    <property type="molecule type" value="Genomic_DNA"/>
</dbReference>
<feature type="transmembrane region" description="Helical" evidence="2">
    <location>
        <begin position="127"/>
        <end position="157"/>
    </location>
</feature>